<evidence type="ECO:0000256" key="3">
    <source>
        <dbReference type="ARBA" id="ARBA00022989"/>
    </source>
</evidence>
<sequence>MSQRALNGPSRRQTQHKSRVLQPVVALFHAVALAWYSFVWLWHFLSIRARFLPGFRGFGLYFRYLTFYSYTLQLLQLVAASFSHIVQGERRYAWVEETADDLSCAVFGLANVVTCMFYLIDATTKDVVEGGSAVAEQRPPWLGVSVHVINSMVAWLDILLSQPRSFSRRSQLLSIGFAVFYLHWILLCSHINGSFPYPFLNKLPQPQGFLGVAIGGVVLFYCIFQLGKFVMTPIQRYKQQKLA</sequence>
<evidence type="ECO:0000256" key="4">
    <source>
        <dbReference type="ARBA" id="ARBA00023136"/>
    </source>
</evidence>
<dbReference type="PANTHER" id="PTHR10989">
    <property type="entry name" value="ANDROGEN-INDUCED PROTEIN 1-RELATED"/>
    <property type="match status" value="1"/>
</dbReference>
<dbReference type="GO" id="GO:0012505">
    <property type="term" value="C:endomembrane system"/>
    <property type="evidence" value="ECO:0007669"/>
    <property type="project" value="UniProtKB-SubCell"/>
</dbReference>
<organism evidence="6 7">
    <name type="scientific">Coccomyxa viridis</name>
    <dbReference type="NCBI Taxonomy" id="1274662"/>
    <lineage>
        <taxon>Eukaryota</taxon>
        <taxon>Viridiplantae</taxon>
        <taxon>Chlorophyta</taxon>
        <taxon>core chlorophytes</taxon>
        <taxon>Trebouxiophyceae</taxon>
        <taxon>Trebouxiophyceae incertae sedis</taxon>
        <taxon>Coccomyxaceae</taxon>
        <taxon>Coccomyxa</taxon>
    </lineage>
</organism>
<dbReference type="Pfam" id="PF04750">
    <property type="entry name" value="Far-17a_AIG1"/>
    <property type="match status" value="1"/>
</dbReference>
<accession>A0AAV1I7N5</accession>
<dbReference type="PANTHER" id="PTHR10989:SF16">
    <property type="entry name" value="AT02829P-RELATED"/>
    <property type="match status" value="1"/>
</dbReference>
<protein>
    <submittedName>
        <fullName evidence="6">Uncharacterized protein</fullName>
    </submittedName>
</protein>
<proteinExistence type="predicted"/>
<dbReference type="Proteomes" id="UP001314263">
    <property type="component" value="Unassembled WGS sequence"/>
</dbReference>
<keyword evidence="3 5" id="KW-1133">Transmembrane helix</keyword>
<evidence type="ECO:0000256" key="5">
    <source>
        <dbReference type="SAM" id="Phobius"/>
    </source>
</evidence>
<keyword evidence="7" id="KW-1185">Reference proteome</keyword>
<comment type="caution">
    <text evidence="6">The sequence shown here is derived from an EMBL/GenBank/DDBJ whole genome shotgun (WGS) entry which is preliminary data.</text>
</comment>
<feature type="transmembrane region" description="Helical" evidence="5">
    <location>
        <begin position="61"/>
        <end position="82"/>
    </location>
</feature>
<dbReference type="AlphaFoldDB" id="A0AAV1I7N5"/>
<evidence type="ECO:0000313" key="6">
    <source>
        <dbReference type="EMBL" id="CAK0781667.1"/>
    </source>
</evidence>
<feature type="transmembrane region" description="Helical" evidence="5">
    <location>
        <begin position="20"/>
        <end position="41"/>
    </location>
</feature>
<comment type="subcellular location">
    <subcellularLocation>
        <location evidence="1">Endomembrane system</location>
        <topology evidence="1">Multi-pass membrane protein</topology>
    </subcellularLocation>
</comment>
<reference evidence="6 7" key="1">
    <citation type="submission" date="2023-10" db="EMBL/GenBank/DDBJ databases">
        <authorList>
            <person name="Maclean D."/>
            <person name="Macfadyen A."/>
        </authorList>
    </citation>
    <scope>NUCLEOTIDE SEQUENCE [LARGE SCALE GENOMIC DNA]</scope>
</reference>
<name>A0AAV1I7N5_9CHLO</name>
<evidence type="ECO:0000313" key="7">
    <source>
        <dbReference type="Proteomes" id="UP001314263"/>
    </source>
</evidence>
<dbReference type="GO" id="GO:0016020">
    <property type="term" value="C:membrane"/>
    <property type="evidence" value="ECO:0007669"/>
    <property type="project" value="InterPro"/>
</dbReference>
<keyword evidence="2 5" id="KW-0812">Transmembrane</keyword>
<evidence type="ECO:0000256" key="1">
    <source>
        <dbReference type="ARBA" id="ARBA00004127"/>
    </source>
</evidence>
<feature type="transmembrane region" description="Helical" evidence="5">
    <location>
        <begin position="212"/>
        <end position="231"/>
    </location>
</feature>
<gene>
    <name evidence="6" type="ORF">CVIRNUC_005440</name>
</gene>
<dbReference type="InterPro" id="IPR006838">
    <property type="entry name" value="ADTRP_AIG1"/>
</dbReference>
<evidence type="ECO:0000256" key="2">
    <source>
        <dbReference type="ARBA" id="ARBA00022692"/>
    </source>
</evidence>
<dbReference type="EMBL" id="CAUYUE010000006">
    <property type="protein sequence ID" value="CAK0781667.1"/>
    <property type="molecule type" value="Genomic_DNA"/>
</dbReference>
<keyword evidence="4 5" id="KW-0472">Membrane</keyword>
<feature type="transmembrane region" description="Helical" evidence="5">
    <location>
        <begin position="172"/>
        <end position="192"/>
    </location>
</feature>